<dbReference type="Pfam" id="PF08448">
    <property type="entry name" value="PAS_4"/>
    <property type="match status" value="1"/>
</dbReference>
<feature type="coiled-coil region" evidence="5">
    <location>
        <begin position="28"/>
        <end position="55"/>
    </location>
</feature>
<dbReference type="NCBIfam" id="TIGR00229">
    <property type="entry name" value="sensory_box"/>
    <property type="match status" value="1"/>
</dbReference>
<dbReference type="STRING" id="1190417.SAMN05660690_4499"/>
<dbReference type="EMBL" id="FMZF01000009">
    <property type="protein sequence ID" value="SDD54410.1"/>
    <property type="molecule type" value="Genomic_DNA"/>
</dbReference>
<feature type="domain" description="PAS" evidence="6">
    <location>
        <begin position="58"/>
        <end position="129"/>
    </location>
</feature>
<dbReference type="RefSeq" id="WP_175471883.1">
    <property type="nucleotide sequence ID" value="NZ_FMZF01000009.1"/>
</dbReference>
<dbReference type="SUPFAM" id="SSF52172">
    <property type="entry name" value="CheY-like"/>
    <property type="match status" value="1"/>
</dbReference>
<dbReference type="InterPro" id="IPR013656">
    <property type="entry name" value="PAS_4"/>
</dbReference>
<dbReference type="InterPro" id="IPR035965">
    <property type="entry name" value="PAS-like_dom_sf"/>
</dbReference>
<keyword evidence="1" id="KW-0808">Transferase</keyword>
<dbReference type="SMART" id="SM00091">
    <property type="entry name" value="PAS"/>
    <property type="match status" value="1"/>
</dbReference>
<evidence type="ECO:0000313" key="9">
    <source>
        <dbReference type="Proteomes" id="UP000199416"/>
    </source>
</evidence>
<dbReference type="InterPro" id="IPR003018">
    <property type="entry name" value="GAF"/>
</dbReference>
<name>A0A1G6VLA9_9ACTN</name>
<gene>
    <name evidence="8" type="ORF">SAMN05660690_4499</name>
</gene>
<dbReference type="PROSITE" id="PS50921">
    <property type="entry name" value="ANTAR"/>
    <property type="match status" value="1"/>
</dbReference>
<evidence type="ECO:0000256" key="1">
    <source>
        <dbReference type="ARBA" id="ARBA00022679"/>
    </source>
</evidence>
<evidence type="ECO:0000256" key="2">
    <source>
        <dbReference type="ARBA" id="ARBA00022777"/>
    </source>
</evidence>
<dbReference type="Gene3D" id="3.30.450.40">
    <property type="match status" value="1"/>
</dbReference>
<dbReference type="InterPro" id="IPR000014">
    <property type="entry name" value="PAS"/>
</dbReference>
<dbReference type="Pfam" id="PF13185">
    <property type="entry name" value="GAF_2"/>
    <property type="match status" value="1"/>
</dbReference>
<keyword evidence="9" id="KW-1185">Reference proteome</keyword>
<dbReference type="InterPro" id="IPR036388">
    <property type="entry name" value="WH-like_DNA-bd_sf"/>
</dbReference>
<dbReference type="Gene3D" id="3.30.450.20">
    <property type="entry name" value="PAS domain"/>
    <property type="match status" value="1"/>
</dbReference>
<accession>A0A1G6VLA9</accession>
<protein>
    <submittedName>
        <fullName evidence="8">PAS domain S-box-containing protein</fullName>
    </submittedName>
</protein>
<keyword evidence="5" id="KW-0175">Coiled coil</keyword>
<keyword evidence="2" id="KW-0418">Kinase</keyword>
<evidence type="ECO:0000313" key="8">
    <source>
        <dbReference type="EMBL" id="SDD54410.1"/>
    </source>
</evidence>
<proteinExistence type="predicted"/>
<dbReference type="Gene3D" id="1.10.10.10">
    <property type="entry name" value="Winged helix-like DNA-binding domain superfamily/Winged helix DNA-binding domain"/>
    <property type="match status" value="1"/>
</dbReference>
<feature type="domain" description="ANTAR" evidence="7">
    <location>
        <begin position="360"/>
        <end position="421"/>
    </location>
</feature>
<dbReference type="SUPFAM" id="SSF55785">
    <property type="entry name" value="PYP-like sensor domain (PAS domain)"/>
    <property type="match status" value="1"/>
</dbReference>
<dbReference type="InterPro" id="IPR011006">
    <property type="entry name" value="CheY-like_superfamily"/>
</dbReference>
<dbReference type="AlphaFoldDB" id="A0A1G6VLA9"/>
<dbReference type="InterPro" id="IPR029016">
    <property type="entry name" value="GAF-like_dom_sf"/>
</dbReference>
<organism evidence="8 9">
    <name type="scientific">Geodermatophilus telluris</name>
    <dbReference type="NCBI Taxonomy" id="1190417"/>
    <lineage>
        <taxon>Bacteria</taxon>
        <taxon>Bacillati</taxon>
        <taxon>Actinomycetota</taxon>
        <taxon>Actinomycetes</taxon>
        <taxon>Geodermatophilales</taxon>
        <taxon>Geodermatophilaceae</taxon>
        <taxon>Geodermatophilus</taxon>
    </lineage>
</organism>
<dbReference type="GO" id="GO:0016301">
    <property type="term" value="F:kinase activity"/>
    <property type="evidence" value="ECO:0007669"/>
    <property type="project" value="UniProtKB-KW"/>
</dbReference>
<evidence type="ECO:0000259" key="7">
    <source>
        <dbReference type="PROSITE" id="PS50921"/>
    </source>
</evidence>
<dbReference type="Pfam" id="PF03861">
    <property type="entry name" value="ANTAR"/>
    <property type="match status" value="1"/>
</dbReference>
<keyword evidence="4" id="KW-0804">Transcription</keyword>
<dbReference type="Proteomes" id="UP000199416">
    <property type="component" value="Unassembled WGS sequence"/>
</dbReference>
<evidence type="ECO:0000256" key="3">
    <source>
        <dbReference type="ARBA" id="ARBA00023015"/>
    </source>
</evidence>
<dbReference type="SUPFAM" id="SSF55781">
    <property type="entry name" value="GAF domain-like"/>
    <property type="match status" value="1"/>
</dbReference>
<sequence length="434" mass="45615">MSSTDPAPGTGPWPEVPADRVVDTLADLSVAHEELRVAEEELLAQQEEIARLVERYDAERRWRAHLTAVLPVGLFVTDGAGKVVEANPAVAGLLGVALPRLLGKPFTVFLAPRDVPGFRTAVRELAAGVTAEHRTAVTVHGRDGARAEAVLSGVAEATGTGPVPARLQWVLTTDPEDAALLEPLPEPEPASPGDDAAPIGIAEALAELTRLASAGADRRQLLGRMATLAQRVVPSSCWVSVTIGSPRDPKYIGTDSTAAQEADGRQMQADEGPCLDAYTSGEVVVSGELRTDPRWPVLARLAVAGPVRSVLAVPVALGGAPTGVLNVYSPRVDAFGPADRRVAELVALAAAAVLQEVAERESLRRLTSNLEQALASRAVIDQAKGVLMSRLGVDADDAWARLVTLSNRLNVKVRDLARLVVEGHADEVIAAAAH</sequence>
<dbReference type="GO" id="GO:0003723">
    <property type="term" value="F:RNA binding"/>
    <property type="evidence" value="ECO:0007669"/>
    <property type="project" value="InterPro"/>
</dbReference>
<keyword evidence="3" id="KW-0805">Transcription regulation</keyword>
<dbReference type="SMART" id="SM01012">
    <property type="entry name" value="ANTAR"/>
    <property type="match status" value="1"/>
</dbReference>
<dbReference type="SMART" id="SM00065">
    <property type="entry name" value="GAF"/>
    <property type="match status" value="1"/>
</dbReference>
<evidence type="ECO:0000256" key="5">
    <source>
        <dbReference type="SAM" id="Coils"/>
    </source>
</evidence>
<dbReference type="PROSITE" id="PS50112">
    <property type="entry name" value="PAS"/>
    <property type="match status" value="1"/>
</dbReference>
<reference evidence="9" key="1">
    <citation type="submission" date="2016-10" db="EMBL/GenBank/DDBJ databases">
        <authorList>
            <person name="Varghese N."/>
            <person name="Submissions S."/>
        </authorList>
    </citation>
    <scope>NUCLEOTIDE SEQUENCE [LARGE SCALE GENOMIC DNA]</scope>
    <source>
        <strain evidence="9">DSM 45421</strain>
    </source>
</reference>
<evidence type="ECO:0000256" key="4">
    <source>
        <dbReference type="ARBA" id="ARBA00023163"/>
    </source>
</evidence>
<evidence type="ECO:0000259" key="6">
    <source>
        <dbReference type="PROSITE" id="PS50112"/>
    </source>
</evidence>
<dbReference type="CDD" id="cd00130">
    <property type="entry name" value="PAS"/>
    <property type="match status" value="1"/>
</dbReference>
<dbReference type="InterPro" id="IPR005561">
    <property type="entry name" value="ANTAR"/>
</dbReference>